<accession>A0ABV4YBX6</accession>
<dbReference type="EMBL" id="JBHFNS010000050">
    <property type="protein sequence ID" value="MFB2936016.1"/>
    <property type="molecule type" value="Genomic_DNA"/>
</dbReference>
<dbReference type="Proteomes" id="UP001576776">
    <property type="component" value="Unassembled WGS sequence"/>
</dbReference>
<evidence type="ECO:0008006" key="4">
    <source>
        <dbReference type="Google" id="ProtNLM"/>
    </source>
</evidence>
<keyword evidence="1" id="KW-0732">Signal</keyword>
<evidence type="ECO:0000313" key="3">
    <source>
        <dbReference type="Proteomes" id="UP001576776"/>
    </source>
</evidence>
<gene>
    <name evidence="2" type="ORF">ACE1B6_12250</name>
</gene>
<keyword evidence="3" id="KW-1185">Reference proteome</keyword>
<dbReference type="PROSITE" id="PS51257">
    <property type="entry name" value="PROKAR_LIPOPROTEIN"/>
    <property type="match status" value="1"/>
</dbReference>
<protein>
    <recommendedName>
        <fullName evidence="4">Lipoprotein</fullName>
    </recommendedName>
</protein>
<comment type="caution">
    <text evidence="2">The sequence shown here is derived from an EMBL/GenBank/DDBJ whole genome shotgun (WGS) entry which is preliminary data.</text>
</comment>
<feature type="chain" id="PRO_5045375875" description="Lipoprotein" evidence="1">
    <location>
        <begin position="21"/>
        <end position="119"/>
    </location>
</feature>
<evidence type="ECO:0000256" key="1">
    <source>
        <dbReference type="SAM" id="SignalP"/>
    </source>
</evidence>
<feature type="signal peptide" evidence="1">
    <location>
        <begin position="1"/>
        <end position="20"/>
    </location>
</feature>
<name>A0ABV4YBX6_9CYAN</name>
<organism evidence="2 3">
    <name type="scientific">Floridaenema fluviatile BLCC-F154</name>
    <dbReference type="NCBI Taxonomy" id="3153640"/>
    <lineage>
        <taxon>Bacteria</taxon>
        <taxon>Bacillati</taxon>
        <taxon>Cyanobacteriota</taxon>
        <taxon>Cyanophyceae</taxon>
        <taxon>Oscillatoriophycideae</taxon>
        <taxon>Aerosakkonematales</taxon>
        <taxon>Aerosakkonemataceae</taxon>
        <taxon>Floridanema</taxon>
        <taxon>Floridanema fluviatile</taxon>
    </lineage>
</organism>
<evidence type="ECO:0000313" key="2">
    <source>
        <dbReference type="EMBL" id="MFB2936016.1"/>
    </source>
</evidence>
<proteinExistence type="predicted"/>
<reference evidence="2 3" key="1">
    <citation type="submission" date="2024-09" db="EMBL/GenBank/DDBJ databases">
        <title>Floridaenema gen nov. (Aerosakkonemataceae, Aerosakkonematales ord. nov., Cyanobacteria) from benthic tropical and subtropical fresh waters, with the description of four new species.</title>
        <authorList>
            <person name="Moretto J.A."/>
            <person name="Berthold D.E."/>
            <person name="Lefler F.W."/>
            <person name="Huang I.-S."/>
            <person name="Laughinghouse H. IV."/>
        </authorList>
    </citation>
    <scope>NUCLEOTIDE SEQUENCE [LARGE SCALE GENOMIC DNA]</scope>
    <source>
        <strain evidence="2 3">BLCC-F154</strain>
    </source>
</reference>
<dbReference type="RefSeq" id="WP_413257517.1">
    <property type="nucleotide sequence ID" value="NZ_JBHFNS010000050.1"/>
</dbReference>
<sequence length="119" mass="12774">MYNKLMLMLAALGISFSACASMQAPCREAAALAATVSVSDDLSRLLAGNSIDKAAFLQKVRKLEEVESVPAEKSAIGTFSTIISADGKLIPAFERPTQQAYMQLTERVNSLRASCKEQS</sequence>